<dbReference type="AlphaFoldDB" id="A0A1I0XYU6"/>
<dbReference type="RefSeq" id="WP_218160314.1">
    <property type="nucleotide sequence ID" value="NZ_FOKG01000004.1"/>
</dbReference>
<gene>
    <name evidence="1" type="ORF">SAMN05216266_104127</name>
</gene>
<reference evidence="2" key="1">
    <citation type="submission" date="2016-10" db="EMBL/GenBank/DDBJ databases">
        <authorList>
            <person name="Varghese N."/>
            <person name="Submissions S."/>
        </authorList>
    </citation>
    <scope>NUCLEOTIDE SEQUENCE [LARGE SCALE GENOMIC DNA]</scope>
    <source>
        <strain evidence="2">CGMCC 4.3568</strain>
    </source>
</reference>
<name>A0A1I0XYU6_9PSEU</name>
<dbReference type="EMBL" id="FOKG01000004">
    <property type="protein sequence ID" value="SFB06289.1"/>
    <property type="molecule type" value="Genomic_DNA"/>
</dbReference>
<proteinExistence type="predicted"/>
<keyword evidence="2" id="KW-1185">Reference proteome</keyword>
<keyword evidence="1" id="KW-0808">Transferase</keyword>
<dbReference type="InterPro" id="IPR036890">
    <property type="entry name" value="HATPase_C_sf"/>
</dbReference>
<evidence type="ECO:0000313" key="2">
    <source>
        <dbReference type="Proteomes" id="UP000243799"/>
    </source>
</evidence>
<evidence type="ECO:0000313" key="1">
    <source>
        <dbReference type="EMBL" id="SFB06289.1"/>
    </source>
</evidence>
<keyword evidence="1" id="KW-0418">Kinase</keyword>
<dbReference type="Gene3D" id="3.30.565.10">
    <property type="entry name" value="Histidine kinase-like ATPase, C-terminal domain"/>
    <property type="match status" value="1"/>
</dbReference>
<accession>A0A1I0XYU6</accession>
<organism evidence="1 2">
    <name type="scientific">Amycolatopsis marina</name>
    <dbReference type="NCBI Taxonomy" id="490629"/>
    <lineage>
        <taxon>Bacteria</taxon>
        <taxon>Bacillati</taxon>
        <taxon>Actinomycetota</taxon>
        <taxon>Actinomycetes</taxon>
        <taxon>Pseudonocardiales</taxon>
        <taxon>Pseudonocardiaceae</taxon>
        <taxon>Amycolatopsis</taxon>
    </lineage>
</organism>
<dbReference type="GO" id="GO:0016301">
    <property type="term" value="F:kinase activity"/>
    <property type="evidence" value="ECO:0007669"/>
    <property type="project" value="UniProtKB-KW"/>
</dbReference>
<dbReference type="STRING" id="490629.SAMN05216266_104127"/>
<protein>
    <submittedName>
        <fullName evidence="1">Serine/threonine-protein kinase RsbW</fullName>
    </submittedName>
</protein>
<sequence>MSQPGVLDDLGTLFDNIVELRIPADVAQLAIPRTVAETLAMRQDFDLDTVADIKLATDEACSTLVSVAVPHSMLTCRFEILASSLAIGVSTTVTRSGAPSTSEFGWYVLEILTDTVSATQAPHDSVKGGYPTVIEFTRSGNRVAA</sequence>
<dbReference type="Proteomes" id="UP000243799">
    <property type="component" value="Unassembled WGS sequence"/>
</dbReference>